<feature type="transmembrane region" description="Helical" evidence="7">
    <location>
        <begin position="269"/>
        <end position="290"/>
    </location>
</feature>
<dbReference type="Pfam" id="PF03631">
    <property type="entry name" value="Virul_fac_BrkB"/>
    <property type="match status" value="1"/>
</dbReference>
<feature type="transmembrane region" description="Helical" evidence="7">
    <location>
        <begin position="46"/>
        <end position="70"/>
    </location>
</feature>
<evidence type="ECO:0000256" key="2">
    <source>
        <dbReference type="ARBA" id="ARBA00022475"/>
    </source>
</evidence>
<keyword evidence="3 7" id="KW-0812">Transmembrane</keyword>
<feature type="region of interest" description="Disordered" evidence="6">
    <location>
        <begin position="321"/>
        <end position="388"/>
    </location>
</feature>
<sequence>MAVESSPRRQVRGLSLVTVRDAVWRLVVSTVGTCMRHRVTGLAAEAAFFAVLSLPPLIFALAGSIGYVFAQFSESQIDEVRDTIISLASQALTPQTVDSIIRPTLDEVLSGGRYDVISIGFILALWSGSRALNVFLDTITIMYGLGGQRGIIPTRALSFALYLVGMLIGVVLVPLVVIGPTMIARWLPSNLDFLNQLYWPTVLLLGIVFLALLYHVSVPVRTRWRYNLPGAVFTMFCWVFGSAVLRSVLVGTAQGSTSIYGPLAAPIAVLLWLYLLSIAVLIGAALNAAFDQVWPQVELTSARQERLGRISLDNVLPWRATPVPTPVPDPAPAPEAADEAEPGVATVAAPVAVPVAGPAEDAPSTARPPVAQVPEERETPVRQASGPA</sequence>
<gene>
    <name evidence="8" type="ORF">SAMN04488570_0680</name>
</gene>
<evidence type="ECO:0000256" key="7">
    <source>
        <dbReference type="SAM" id="Phobius"/>
    </source>
</evidence>
<keyword evidence="4 7" id="KW-1133">Transmembrane helix</keyword>
<evidence type="ECO:0000313" key="9">
    <source>
        <dbReference type="Proteomes" id="UP000198859"/>
    </source>
</evidence>
<organism evidence="8 9">
    <name type="scientific">Nocardioides scoriae</name>
    <dbReference type="NCBI Taxonomy" id="642780"/>
    <lineage>
        <taxon>Bacteria</taxon>
        <taxon>Bacillati</taxon>
        <taxon>Actinomycetota</taxon>
        <taxon>Actinomycetes</taxon>
        <taxon>Propionibacteriales</taxon>
        <taxon>Nocardioidaceae</taxon>
        <taxon>Nocardioides</taxon>
    </lineage>
</organism>
<dbReference type="PANTHER" id="PTHR30213">
    <property type="entry name" value="INNER MEMBRANE PROTEIN YHJD"/>
    <property type="match status" value="1"/>
</dbReference>
<feature type="compositionally biased region" description="Low complexity" evidence="6">
    <location>
        <begin position="342"/>
        <end position="363"/>
    </location>
</feature>
<evidence type="ECO:0000313" key="8">
    <source>
        <dbReference type="EMBL" id="SDR90326.1"/>
    </source>
</evidence>
<accession>A0A1H1MUF0</accession>
<dbReference type="PANTHER" id="PTHR30213:SF0">
    <property type="entry name" value="UPF0761 MEMBRANE PROTEIN YIHY"/>
    <property type="match status" value="1"/>
</dbReference>
<dbReference type="STRING" id="642780.SAMN04488570_0680"/>
<protein>
    <submittedName>
        <fullName evidence="8">Membrane protein</fullName>
    </submittedName>
</protein>
<keyword evidence="5 7" id="KW-0472">Membrane</keyword>
<evidence type="ECO:0000256" key="4">
    <source>
        <dbReference type="ARBA" id="ARBA00022989"/>
    </source>
</evidence>
<feature type="transmembrane region" description="Helical" evidence="7">
    <location>
        <begin position="156"/>
        <end position="177"/>
    </location>
</feature>
<reference evidence="9" key="1">
    <citation type="submission" date="2016-10" db="EMBL/GenBank/DDBJ databases">
        <authorList>
            <person name="Varghese N."/>
            <person name="Submissions S."/>
        </authorList>
    </citation>
    <scope>NUCLEOTIDE SEQUENCE [LARGE SCALE GENOMIC DNA]</scope>
    <source>
        <strain evidence="9">DSM 22127</strain>
    </source>
</reference>
<dbReference type="InterPro" id="IPR017039">
    <property type="entry name" value="Virul_fac_BrkB"/>
</dbReference>
<proteinExistence type="predicted"/>
<evidence type="ECO:0000256" key="6">
    <source>
        <dbReference type="SAM" id="MobiDB-lite"/>
    </source>
</evidence>
<evidence type="ECO:0000256" key="3">
    <source>
        <dbReference type="ARBA" id="ARBA00022692"/>
    </source>
</evidence>
<keyword evidence="2" id="KW-1003">Cell membrane</keyword>
<keyword evidence="9" id="KW-1185">Reference proteome</keyword>
<dbReference type="Proteomes" id="UP000198859">
    <property type="component" value="Chromosome I"/>
</dbReference>
<comment type="subcellular location">
    <subcellularLocation>
        <location evidence="1">Cell membrane</location>
        <topology evidence="1">Multi-pass membrane protein</topology>
    </subcellularLocation>
</comment>
<dbReference type="AlphaFoldDB" id="A0A1H1MUF0"/>
<evidence type="ECO:0000256" key="5">
    <source>
        <dbReference type="ARBA" id="ARBA00023136"/>
    </source>
</evidence>
<dbReference type="EMBL" id="LT629757">
    <property type="protein sequence ID" value="SDR90326.1"/>
    <property type="molecule type" value="Genomic_DNA"/>
</dbReference>
<evidence type="ECO:0000256" key="1">
    <source>
        <dbReference type="ARBA" id="ARBA00004651"/>
    </source>
</evidence>
<feature type="transmembrane region" description="Helical" evidence="7">
    <location>
        <begin position="228"/>
        <end position="249"/>
    </location>
</feature>
<feature type="transmembrane region" description="Helical" evidence="7">
    <location>
        <begin position="197"/>
        <end position="216"/>
    </location>
</feature>
<name>A0A1H1MUF0_9ACTN</name>
<dbReference type="GO" id="GO:0005886">
    <property type="term" value="C:plasma membrane"/>
    <property type="evidence" value="ECO:0007669"/>
    <property type="project" value="UniProtKB-SubCell"/>
</dbReference>
<feature type="transmembrane region" description="Helical" evidence="7">
    <location>
        <begin position="116"/>
        <end position="136"/>
    </location>
</feature>
<dbReference type="RefSeq" id="WP_231917028.1">
    <property type="nucleotide sequence ID" value="NZ_LT629757.1"/>
</dbReference>
<feature type="compositionally biased region" description="Pro residues" evidence="6">
    <location>
        <begin position="323"/>
        <end position="333"/>
    </location>
</feature>